<dbReference type="Proteomes" id="UP001438707">
    <property type="component" value="Unassembled WGS sequence"/>
</dbReference>
<evidence type="ECO:0000256" key="3">
    <source>
        <dbReference type="PROSITE-ProRule" id="PRU00221"/>
    </source>
</evidence>
<feature type="repeat" description="WD" evidence="3">
    <location>
        <begin position="132"/>
        <end position="154"/>
    </location>
</feature>
<keyword evidence="5" id="KW-1185">Reference proteome</keyword>
<dbReference type="EMBL" id="JALJOS010000012">
    <property type="protein sequence ID" value="KAK9832339.1"/>
    <property type="molecule type" value="Genomic_DNA"/>
</dbReference>
<proteinExistence type="predicted"/>
<evidence type="ECO:0000313" key="5">
    <source>
        <dbReference type="Proteomes" id="UP001438707"/>
    </source>
</evidence>
<keyword evidence="2" id="KW-0677">Repeat</keyword>
<keyword evidence="1 3" id="KW-0853">WD repeat</keyword>
<evidence type="ECO:0000313" key="4">
    <source>
        <dbReference type="EMBL" id="KAK9832339.1"/>
    </source>
</evidence>
<dbReference type="InterPro" id="IPR036322">
    <property type="entry name" value="WD40_repeat_dom_sf"/>
</dbReference>
<dbReference type="SUPFAM" id="SSF50978">
    <property type="entry name" value="WD40 repeat-like"/>
    <property type="match status" value="1"/>
</dbReference>
<gene>
    <name evidence="4" type="ORF">WJX74_007153</name>
</gene>
<comment type="caution">
    <text evidence="4">The sequence shown here is derived from an EMBL/GenBank/DDBJ whole genome shotgun (WGS) entry which is preliminary data.</text>
</comment>
<dbReference type="Gene3D" id="2.130.10.10">
    <property type="entry name" value="YVTN repeat-like/Quinoprotein amine dehydrogenase"/>
    <property type="match status" value="1"/>
</dbReference>
<accession>A0AAW1RF35</accession>
<organism evidence="4 5">
    <name type="scientific">Apatococcus lobatus</name>
    <dbReference type="NCBI Taxonomy" id="904363"/>
    <lineage>
        <taxon>Eukaryota</taxon>
        <taxon>Viridiplantae</taxon>
        <taxon>Chlorophyta</taxon>
        <taxon>core chlorophytes</taxon>
        <taxon>Trebouxiophyceae</taxon>
        <taxon>Chlorellales</taxon>
        <taxon>Chlorellaceae</taxon>
        <taxon>Apatococcus</taxon>
    </lineage>
</organism>
<evidence type="ECO:0000256" key="1">
    <source>
        <dbReference type="ARBA" id="ARBA00022574"/>
    </source>
</evidence>
<dbReference type="Pfam" id="PF00400">
    <property type="entry name" value="WD40"/>
    <property type="match status" value="1"/>
</dbReference>
<protein>
    <recommendedName>
        <fullName evidence="6">WD repeat-containing protein 92</fullName>
    </recommendedName>
</protein>
<sequence>MDSKARPQILEHLQKSLTVTIYDTRWLPCSAKFVALGAYARNTGCLQVFELDGVNLKLISETEAPVRLKCGTFGASSLRERHLASGNFDGHLQIWDLEMPHRALTTASAHKGLLNCIDGCGGQFEGYGPPELATGGKDGCLRVWDIRQPHTAVAAFEPAASDQARECWAVAFGNSFNDEERCLLAGYDNGDVKMFDLRMNSVRWQANVSNGVCGVQFDRQDIEMNKFAVTCLESVFKVYDARTQHPKRGFESLTQKAQAASTLWGVKHLPQNRDVFAVCAGDGTLSLYKYCYPDQRQIKDANGKAMGVAGTVELLSEKTLSSQPIAAFDWSPDKAGLFCCAAFDQCVRVGVVTKLQNL</sequence>
<evidence type="ECO:0000256" key="2">
    <source>
        <dbReference type="ARBA" id="ARBA00022737"/>
    </source>
</evidence>
<reference evidence="4 5" key="1">
    <citation type="journal article" date="2024" name="Nat. Commun.">
        <title>Phylogenomics reveals the evolutionary origins of lichenization in chlorophyte algae.</title>
        <authorList>
            <person name="Puginier C."/>
            <person name="Libourel C."/>
            <person name="Otte J."/>
            <person name="Skaloud P."/>
            <person name="Haon M."/>
            <person name="Grisel S."/>
            <person name="Petersen M."/>
            <person name="Berrin J.G."/>
            <person name="Delaux P.M."/>
            <person name="Dal Grande F."/>
            <person name="Keller J."/>
        </authorList>
    </citation>
    <scope>NUCLEOTIDE SEQUENCE [LARGE SCALE GENOMIC DNA]</scope>
    <source>
        <strain evidence="4 5">SAG 2145</strain>
    </source>
</reference>
<dbReference type="InterPro" id="IPR001680">
    <property type="entry name" value="WD40_rpt"/>
</dbReference>
<dbReference type="PANTHER" id="PTHR10971">
    <property type="entry name" value="MRNA EXPORT FACTOR AND BUB3"/>
    <property type="match status" value="1"/>
</dbReference>
<dbReference type="PROSITE" id="PS50082">
    <property type="entry name" value="WD_REPEATS_2"/>
    <property type="match status" value="1"/>
</dbReference>
<dbReference type="SMART" id="SM00320">
    <property type="entry name" value="WD40"/>
    <property type="match status" value="5"/>
</dbReference>
<name>A0AAW1RF35_9CHLO</name>
<dbReference type="AlphaFoldDB" id="A0AAW1RF35"/>
<evidence type="ECO:0008006" key="6">
    <source>
        <dbReference type="Google" id="ProtNLM"/>
    </source>
</evidence>
<dbReference type="InterPro" id="IPR015943">
    <property type="entry name" value="WD40/YVTN_repeat-like_dom_sf"/>
</dbReference>